<sequence length="209" mass="24293">MGLFHLFKKEKNMDQSNGISQEPDTPIPFGMKISWLVVKEKDPKAVMEKLNCTDIKISNWQSAFSHMQKMKKVFVTPCFNGYVLILNYNAPLENKELLQDIASKFEEVQYFSTHRIVELSCWVKYINGKLIRSFYYVGEQNEIIWNEGELTQEEKEIGLTPSSFDLDEYDENIVYPNEEVVDELAAAWGVDPFLDDYQETKSTGFLCQL</sequence>
<reference evidence="1 2" key="1">
    <citation type="submission" date="2020-08" db="EMBL/GenBank/DDBJ databases">
        <authorList>
            <person name="Liu C."/>
            <person name="Sun Q."/>
        </authorList>
    </citation>
    <scope>NUCLEOTIDE SEQUENCE [LARGE SCALE GENOMIC DNA]</scope>
    <source>
        <strain evidence="1 2">NSJ-61</strain>
    </source>
</reference>
<evidence type="ECO:0000313" key="1">
    <source>
        <dbReference type="EMBL" id="QNM13655.1"/>
    </source>
</evidence>
<dbReference type="RefSeq" id="WP_117452682.1">
    <property type="nucleotide sequence ID" value="NZ_CP060636.1"/>
</dbReference>
<gene>
    <name evidence="1" type="ORF">H9Q80_06850</name>
</gene>
<keyword evidence="2" id="KW-1185">Reference proteome</keyword>
<protein>
    <submittedName>
        <fullName evidence="1">Uncharacterized protein</fullName>
    </submittedName>
</protein>
<evidence type="ECO:0000313" key="2">
    <source>
        <dbReference type="Proteomes" id="UP000515856"/>
    </source>
</evidence>
<accession>A0A7G9GS73</accession>
<proteinExistence type="predicted"/>
<dbReference type="EMBL" id="CP060636">
    <property type="protein sequence ID" value="QNM13655.1"/>
    <property type="molecule type" value="Genomic_DNA"/>
</dbReference>
<dbReference type="Proteomes" id="UP000515856">
    <property type="component" value="Chromosome"/>
</dbReference>
<organism evidence="1 2">
    <name type="scientific">[Eubacterium] hominis</name>
    <dbReference type="NCBI Taxonomy" id="2764325"/>
    <lineage>
        <taxon>Bacteria</taxon>
        <taxon>Bacillati</taxon>
        <taxon>Bacillota</taxon>
        <taxon>Erysipelotrichia</taxon>
        <taxon>Erysipelotrichales</taxon>
        <taxon>Erysipelotrichaceae</taxon>
        <taxon>Amedibacillus</taxon>
    </lineage>
</organism>
<name>A0A7G9GS73_9FIRM</name>
<dbReference type="KEGG" id="ehn:H9Q80_06850"/>
<dbReference type="AlphaFoldDB" id="A0A7G9GS73"/>